<keyword evidence="2" id="KW-1185">Reference proteome</keyword>
<dbReference type="PANTHER" id="PTHR33067">
    <property type="entry name" value="RNA-DIRECTED DNA POLYMERASE-RELATED"/>
    <property type="match status" value="1"/>
</dbReference>
<reference evidence="1 2" key="1">
    <citation type="submission" date="2024-11" db="EMBL/GenBank/DDBJ databases">
        <title>A near-complete genome assembly of Cinchona calisaya.</title>
        <authorList>
            <person name="Lian D.C."/>
            <person name="Zhao X.W."/>
            <person name="Wei L."/>
        </authorList>
    </citation>
    <scope>NUCLEOTIDE SEQUENCE [LARGE SCALE GENOMIC DNA]</scope>
    <source>
        <tissue evidence="1">Nenye</tissue>
    </source>
</reference>
<name>A0ABD2Z0I3_9GENT</name>
<dbReference type="Proteomes" id="UP001630127">
    <property type="component" value="Unassembled WGS sequence"/>
</dbReference>
<proteinExistence type="predicted"/>
<comment type="caution">
    <text evidence="1">The sequence shown here is derived from an EMBL/GenBank/DDBJ whole genome shotgun (WGS) entry which is preliminary data.</text>
</comment>
<evidence type="ECO:0000313" key="2">
    <source>
        <dbReference type="Proteomes" id="UP001630127"/>
    </source>
</evidence>
<dbReference type="Gene3D" id="2.40.70.10">
    <property type="entry name" value="Acid Proteases"/>
    <property type="match status" value="1"/>
</dbReference>
<organism evidence="1 2">
    <name type="scientific">Cinchona calisaya</name>
    <dbReference type="NCBI Taxonomy" id="153742"/>
    <lineage>
        <taxon>Eukaryota</taxon>
        <taxon>Viridiplantae</taxon>
        <taxon>Streptophyta</taxon>
        <taxon>Embryophyta</taxon>
        <taxon>Tracheophyta</taxon>
        <taxon>Spermatophyta</taxon>
        <taxon>Magnoliopsida</taxon>
        <taxon>eudicotyledons</taxon>
        <taxon>Gunneridae</taxon>
        <taxon>Pentapetalae</taxon>
        <taxon>asterids</taxon>
        <taxon>lamiids</taxon>
        <taxon>Gentianales</taxon>
        <taxon>Rubiaceae</taxon>
        <taxon>Cinchonoideae</taxon>
        <taxon>Cinchoneae</taxon>
        <taxon>Cinchona</taxon>
    </lineage>
</organism>
<sequence>MPDLGASINVMSYSVYDALKIGPLNKIGIVIQLADRSLAYPKGIVEDILVQVGSLVFSVDFYVLKMEQGDYNTPILLGRPFLATSQTKIDVLKGNLSMKFGDKIVNFSIYDDVDPSDHNKLVSVIDVCKPPIQKIYEHTNNQEEDTNREEHLKEKNMDLLHQTSNKSPNVFPLSNEELKLSVMQGTIPDYNHLPSHLKYIFLKNKERVIISNQLSKSQEEQLVRVLQEQWKMNPLFWCIVKRKILGLLHIGVT</sequence>
<dbReference type="EMBL" id="JBJUIK010000011">
    <property type="protein sequence ID" value="KAL3512851.1"/>
    <property type="molecule type" value="Genomic_DNA"/>
</dbReference>
<evidence type="ECO:0000313" key="1">
    <source>
        <dbReference type="EMBL" id="KAL3512851.1"/>
    </source>
</evidence>
<gene>
    <name evidence="1" type="ORF">ACH5RR_025568</name>
</gene>
<accession>A0ABD2Z0I3</accession>
<protein>
    <submittedName>
        <fullName evidence="1">Uncharacterized protein</fullName>
    </submittedName>
</protein>
<dbReference type="PANTHER" id="PTHR33067:SF15">
    <property type="entry name" value="RNA-DIRECTED DNA POLYMERASE"/>
    <property type="match status" value="1"/>
</dbReference>
<dbReference type="CDD" id="cd00303">
    <property type="entry name" value="retropepsin_like"/>
    <property type="match status" value="1"/>
</dbReference>
<dbReference type="InterPro" id="IPR021109">
    <property type="entry name" value="Peptidase_aspartic_dom_sf"/>
</dbReference>
<dbReference type="AlphaFoldDB" id="A0ABD2Z0I3"/>